<accession>R9UNJ3</accession>
<dbReference type="KEGG" id="pmw:B2K_40420"/>
<sequence>MDRDTVGRREEGAAYVGGTEDRMRVNRFRLAGGG</sequence>
<organism evidence="1 2">
    <name type="scientific">Paenibacillus mucilaginosus K02</name>
    <dbReference type="NCBI Taxonomy" id="997761"/>
    <lineage>
        <taxon>Bacteria</taxon>
        <taxon>Bacillati</taxon>
        <taxon>Bacillota</taxon>
        <taxon>Bacilli</taxon>
        <taxon>Bacillales</taxon>
        <taxon>Paenibacillaceae</taxon>
        <taxon>Paenibacillus</taxon>
    </lineage>
</organism>
<proteinExistence type="predicted"/>
<protein>
    <submittedName>
        <fullName evidence="1">Uncharacterized protein</fullName>
    </submittedName>
</protein>
<gene>
    <name evidence="1" type="ORF">B2K_40420</name>
</gene>
<evidence type="ECO:0000313" key="1">
    <source>
        <dbReference type="EMBL" id="AGN70833.1"/>
    </source>
</evidence>
<dbReference type="HOGENOM" id="CLU_3374945_0_0_9"/>
<dbReference type="EMBL" id="CP003422">
    <property type="protein sequence ID" value="AGN70833.1"/>
    <property type="molecule type" value="Genomic_DNA"/>
</dbReference>
<evidence type="ECO:0000313" key="2">
    <source>
        <dbReference type="Proteomes" id="UP000007392"/>
    </source>
</evidence>
<name>R9UNJ3_9BACL</name>
<reference evidence="1 2" key="1">
    <citation type="submission" date="2013-06" db="EMBL/GenBank/DDBJ databases">
        <title>Complete genome sequence of Paenibacillus mucilaginosus K02.</title>
        <authorList>
            <person name="Xiao B."/>
            <person name="Sun L."/>
            <person name="Xiao L."/>
            <person name="Lian B."/>
        </authorList>
    </citation>
    <scope>NUCLEOTIDE SEQUENCE [LARGE SCALE GENOMIC DNA]</scope>
    <source>
        <strain evidence="1 2">K02</strain>
    </source>
</reference>
<dbReference type="AlphaFoldDB" id="R9UNJ3"/>
<dbReference type="Proteomes" id="UP000007392">
    <property type="component" value="Chromosome"/>
</dbReference>